<proteinExistence type="inferred from homology"/>
<dbReference type="OrthoDB" id="3225083at2"/>
<dbReference type="Gene3D" id="3.30.420.40">
    <property type="match status" value="2"/>
</dbReference>
<dbReference type="AlphaFoldDB" id="A0A641AL22"/>
<dbReference type="Gene3D" id="1.10.10.10">
    <property type="entry name" value="Winged helix-like DNA-binding domain superfamily/Winged helix DNA-binding domain"/>
    <property type="match status" value="1"/>
</dbReference>
<feature type="compositionally biased region" description="Basic residues" evidence="2">
    <location>
        <begin position="94"/>
        <end position="114"/>
    </location>
</feature>
<comment type="similarity">
    <text evidence="1">Belongs to the ROK (NagC/XylR) family.</text>
</comment>
<dbReference type="SUPFAM" id="SSF46785">
    <property type="entry name" value="Winged helix' DNA-binding domain"/>
    <property type="match status" value="1"/>
</dbReference>
<sequence length="558" mass="57982">MAGQALPHRPQRPERSALRPGLPVRCRQRARRVLGRRHDPGRWLRRPRPLRLQDAPHRGRQGRLGVGRGLHDQLPRPARQGAGVPRRSGGAGRARGRQAARARRPDARRRRGLGRAREGRAARSRRAGCPRSGVRAPRPAGARAPVRGALSVAPRVGSGGRPTGAPVGTEQVRRQNTGLVLRSLRAEGPASRTELARRTGLAKATVGTIVAELELGRAVTEDGVASSSAVPAGRGRPGRPVTLTGESIIGLGLEVNVDYVAAVALDLSGNVVAVETRPVSTAGRPPSARELVELATDVRADLVAGGRRVVSATVAVPGLVAHDNRTVSWAPNLGWDGRELAAELEHAFDGDCPTTVDNDANCAALAEASHGVATDVVDSLYLTGTIGIGAGIVRDGTLLRGGSGFAGEVGHMPVGDPAAQCGCGRMGCWEASVGLRAMLTAVGMDEQSTPLQTATAVAERAVDDERVRAALEVLGLDLGRGLATLAAVLDPSAIVLGGYFVPLGQFVVPAAQAVLAERLPTAQLHLPEIRLSSLGIHAAALGAAEHALVDVFTGSLAL</sequence>
<keyword evidence="4" id="KW-1185">Reference proteome</keyword>
<feature type="compositionally biased region" description="Low complexity" evidence="2">
    <location>
        <begin position="129"/>
        <end position="145"/>
    </location>
</feature>
<dbReference type="PANTHER" id="PTHR18964">
    <property type="entry name" value="ROK (REPRESSOR, ORF, KINASE) FAMILY"/>
    <property type="match status" value="1"/>
</dbReference>
<reference evidence="3" key="1">
    <citation type="submission" date="2019-09" db="EMBL/GenBank/DDBJ databases">
        <authorList>
            <person name="Li J."/>
        </authorList>
    </citation>
    <scope>NUCLEOTIDE SEQUENCE [LARGE SCALE GENOMIC DNA]</scope>
    <source>
        <strain evidence="3">NRBC 14897</strain>
    </source>
</reference>
<accession>A0A641AL22</accession>
<feature type="region of interest" description="Disordered" evidence="2">
    <location>
        <begin position="1"/>
        <end position="145"/>
    </location>
</feature>
<dbReference type="InterPro" id="IPR036388">
    <property type="entry name" value="WH-like_DNA-bd_sf"/>
</dbReference>
<evidence type="ECO:0000256" key="2">
    <source>
        <dbReference type="SAM" id="MobiDB-lite"/>
    </source>
</evidence>
<dbReference type="InterPro" id="IPR000600">
    <property type="entry name" value="ROK"/>
</dbReference>
<dbReference type="Proteomes" id="UP001515100">
    <property type="component" value="Unassembled WGS sequence"/>
</dbReference>
<dbReference type="EMBL" id="SDPP02000003">
    <property type="protein sequence ID" value="KAA1375948.1"/>
    <property type="molecule type" value="Genomic_DNA"/>
</dbReference>
<dbReference type="PANTHER" id="PTHR18964:SF149">
    <property type="entry name" value="BIFUNCTIONAL UDP-N-ACETYLGLUCOSAMINE 2-EPIMERASE_N-ACETYLMANNOSAMINE KINASE"/>
    <property type="match status" value="1"/>
</dbReference>
<name>A0A641AL22_9ACTN</name>
<feature type="compositionally biased region" description="Basic residues" evidence="2">
    <location>
        <begin position="26"/>
        <end position="35"/>
    </location>
</feature>
<dbReference type="CDD" id="cd24076">
    <property type="entry name" value="ASKHA_ATPase_ROK_BsXylR-like"/>
    <property type="match status" value="1"/>
</dbReference>
<comment type="caution">
    <text evidence="3">The sequence shown here is derived from an EMBL/GenBank/DDBJ whole genome shotgun (WGS) entry which is preliminary data.</text>
</comment>
<dbReference type="InterPro" id="IPR043129">
    <property type="entry name" value="ATPase_NBD"/>
</dbReference>
<evidence type="ECO:0000313" key="3">
    <source>
        <dbReference type="EMBL" id="KAA1375948.1"/>
    </source>
</evidence>
<evidence type="ECO:0000256" key="1">
    <source>
        <dbReference type="ARBA" id="ARBA00006479"/>
    </source>
</evidence>
<dbReference type="SUPFAM" id="SSF53067">
    <property type="entry name" value="Actin-like ATPase domain"/>
    <property type="match status" value="1"/>
</dbReference>
<organism evidence="3 4">
    <name type="scientific">Aeromicrobium fastidiosum</name>
    <dbReference type="NCBI Taxonomy" id="52699"/>
    <lineage>
        <taxon>Bacteria</taxon>
        <taxon>Bacillati</taxon>
        <taxon>Actinomycetota</taxon>
        <taxon>Actinomycetes</taxon>
        <taxon>Propionibacteriales</taxon>
        <taxon>Nocardioidaceae</taxon>
        <taxon>Aeromicrobium</taxon>
    </lineage>
</organism>
<evidence type="ECO:0000313" key="4">
    <source>
        <dbReference type="Proteomes" id="UP001515100"/>
    </source>
</evidence>
<dbReference type="InterPro" id="IPR036390">
    <property type="entry name" value="WH_DNA-bd_sf"/>
</dbReference>
<gene>
    <name evidence="3" type="ORF">ESP62_010810</name>
</gene>
<protein>
    <submittedName>
        <fullName evidence="3">ROK family transcriptional regulator</fullName>
    </submittedName>
</protein>
<dbReference type="Pfam" id="PF00480">
    <property type="entry name" value="ROK"/>
    <property type="match status" value="1"/>
</dbReference>